<evidence type="ECO:0000313" key="2">
    <source>
        <dbReference type="EMBL" id="KAK7434123.1"/>
    </source>
</evidence>
<name>A0ABR1IJ71_9AGAR</name>
<feature type="compositionally biased region" description="Basic and acidic residues" evidence="1">
    <location>
        <begin position="346"/>
        <end position="359"/>
    </location>
</feature>
<keyword evidence="3" id="KW-1185">Reference proteome</keyword>
<feature type="region of interest" description="Disordered" evidence="1">
    <location>
        <begin position="533"/>
        <end position="552"/>
    </location>
</feature>
<sequence>MKVVHLPVPQNWIFFYHDKVEVVCSESLIDAQKQNSNLLRQTVTRYAIIVAVEGDQCRVKFDDYDDIDKNDVSEWISKLNLRKRIYEGDGVEVVAGNNQGRQGLVVFSFNGLLEVQSCDLVNEFFWVEANACRVTQIQDRNAVPWLGRVVTIFRGPYRPYQGVVVDVHPPRPYFTSLDVRITRLKLTVPVNHDDIYDSCCYQYLRTAVPLSPHQKHFHQATWDAEFSPNLKFAVYDCHEKRYLYAEDMVIRQPPQPWIGKKVRVVSRQWKALGTVKQVERSGKSVSGIRLQVELEVMTAVHGVPVHWFDYAEVYDPKSGYSLDVAYPLMGHQKQYWRPLISAKRIRPDKQTGSTPERRPQAQTPPWSAGPFIDPFVSTESSVGPSSVSQIISHWASDPRLVGKKFFARWVPVHGLPMDKVLVEPAENNVVKVHSGAEVFIASPQEIYDCAVGILPTTNCKPMIAIRGEQTGKYMRQIHYKYEDNGNKAIIAAIFWNWGLTNEEYVEQVDVQPDELAEVLSDWRHNPNEQCFAPQMKKLRDLAREKRPRKPKH</sequence>
<dbReference type="Proteomes" id="UP001498398">
    <property type="component" value="Unassembled WGS sequence"/>
</dbReference>
<evidence type="ECO:0000313" key="3">
    <source>
        <dbReference type="Proteomes" id="UP001498398"/>
    </source>
</evidence>
<accession>A0ABR1IJ71</accession>
<dbReference type="EMBL" id="JBANRG010000131">
    <property type="protein sequence ID" value="KAK7434123.1"/>
    <property type="molecule type" value="Genomic_DNA"/>
</dbReference>
<proteinExistence type="predicted"/>
<protein>
    <submittedName>
        <fullName evidence="2">Uncharacterized protein</fullName>
    </submittedName>
</protein>
<reference evidence="2 3" key="1">
    <citation type="submission" date="2024-01" db="EMBL/GenBank/DDBJ databases">
        <title>A draft genome for the cacao thread blight pathogen Marasmiellus scandens.</title>
        <authorList>
            <person name="Baruah I.K."/>
            <person name="Leung J."/>
            <person name="Bukari Y."/>
            <person name="Amoako-Attah I."/>
            <person name="Meinhardt L.W."/>
            <person name="Bailey B.A."/>
            <person name="Cohen S.P."/>
        </authorList>
    </citation>
    <scope>NUCLEOTIDE SEQUENCE [LARGE SCALE GENOMIC DNA]</scope>
    <source>
        <strain evidence="2 3">GH-19</strain>
    </source>
</reference>
<evidence type="ECO:0000256" key="1">
    <source>
        <dbReference type="SAM" id="MobiDB-lite"/>
    </source>
</evidence>
<organism evidence="2 3">
    <name type="scientific">Marasmiellus scandens</name>
    <dbReference type="NCBI Taxonomy" id="2682957"/>
    <lineage>
        <taxon>Eukaryota</taxon>
        <taxon>Fungi</taxon>
        <taxon>Dikarya</taxon>
        <taxon>Basidiomycota</taxon>
        <taxon>Agaricomycotina</taxon>
        <taxon>Agaricomycetes</taxon>
        <taxon>Agaricomycetidae</taxon>
        <taxon>Agaricales</taxon>
        <taxon>Marasmiineae</taxon>
        <taxon>Omphalotaceae</taxon>
        <taxon>Marasmiellus</taxon>
    </lineage>
</organism>
<feature type="region of interest" description="Disordered" evidence="1">
    <location>
        <begin position="346"/>
        <end position="368"/>
    </location>
</feature>
<comment type="caution">
    <text evidence="2">The sequence shown here is derived from an EMBL/GenBank/DDBJ whole genome shotgun (WGS) entry which is preliminary data.</text>
</comment>
<gene>
    <name evidence="2" type="ORF">VKT23_020347</name>
</gene>